<keyword evidence="3" id="KW-1185">Reference proteome</keyword>
<dbReference type="STRING" id="582667.SAMN05192568_103060"/>
<sequence length="55" mass="5918">MSTTDLVIWLSAGMLCLAVAFTGAFAFIEIRRPPIQGRLEDIIAAAGDRKRGPCP</sequence>
<feature type="transmembrane region" description="Helical" evidence="1">
    <location>
        <begin position="6"/>
        <end position="28"/>
    </location>
</feature>
<evidence type="ECO:0000313" key="2">
    <source>
        <dbReference type="EMBL" id="SFM41103.1"/>
    </source>
</evidence>
<keyword evidence="1" id="KW-1133">Transmembrane helix</keyword>
<accession>A0A1I4QN55</accession>
<dbReference type="AlphaFoldDB" id="A0A1I4QN55"/>
<keyword evidence="1" id="KW-0812">Transmembrane</keyword>
<name>A0A1I4QN55_9HYPH</name>
<evidence type="ECO:0000313" key="3">
    <source>
        <dbReference type="Proteomes" id="UP000199048"/>
    </source>
</evidence>
<reference evidence="3" key="1">
    <citation type="submission" date="2016-10" db="EMBL/GenBank/DDBJ databases">
        <authorList>
            <person name="Varghese N."/>
            <person name="Submissions S."/>
        </authorList>
    </citation>
    <scope>NUCLEOTIDE SEQUENCE [LARGE SCALE GENOMIC DNA]</scope>
    <source>
        <strain evidence="3">BL36</strain>
    </source>
</reference>
<evidence type="ECO:0000256" key="1">
    <source>
        <dbReference type="SAM" id="Phobius"/>
    </source>
</evidence>
<organism evidence="2 3">
    <name type="scientific">Methylobacterium pseudosasicola</name>
    <dbReference type="NCBI Taxonomy" id="582667"/>
    <lineage>
        <taxon>Bacteria</taxon>
        <taxon>Pseudomonadati</taxon>
        <taxon>Pseudomonadota</taxon>
        <taxon>Alphaproteobacteria</taxon>
        <taxon>Hyphomicrobiales</taxon>
        <taxon>Methylobacteriaceae</taxon>
        <taxon>Methylobacterium</taxon>
    </lineage>
</organism>
<dbReference type="EMBL" id="FOTK01000030">
    <property type="protein sequence ID" value="SFM41103.1"/>
    <property type="molecule type" value="Genomic_DNA"/>
</dbReference>
<gene>
    <name evidence="2" type="ORF">SAMN05192568_103060</name>
</gene>
<dbReference type="RefSeq" id="WP_167367802.1">
    <property type="nucleotide sequence ID" value="NZ_FOTK01000030.1"/>
</dbReference>
<protein>
    <submittedName>
        <fullName evidence="2">Uncharacterized protein</fullName>
    </submittedName>
</protein>
<proteinExistence type="predicted"/>
<dbReference type="Proteomes" id="UP000199048">
    <property type="component" value="Unassembled WGS sequence"/>
</dbReference>
<keyword evidence="1" id="KW-0472">Membrane</keyword>